<gene>
    <name evidence="1" type="ORF">ENJ89_01670</name>
</gene>
<dbReference type="EMBL" id="DROD01000119">
    <property type="protein sequence ID" value="HHJ51877.1"/>
    <property type="molecule type" value="Genomic_DNA"/>
</dbReference>
<comment type="caution">
    <text evidence="1">The sequence shown here is derived from an EMBL/GenBank/DDBJ whole genome shotgun (WGS) entry which is preliminary data.</text>
</comment>
<dbReference type="AlphaFoldDB" id="A0A7V5PMM6"/>
<proteinExistence type="predicted"/>
<organism evidence="1">
    <name type="scientific">Caldithrix abyssi</name>
    <dbReference type="NCBI Taxonomy" id="187145"/>
    <lineage>
        <taxon>Bacteria</taxon>
        <taxon>Pseudomonadati</taxon>
        <taxon>Calditrichota</taxon>
        <taxon>Calditrichia</taxon>
        <taxon>Calditrichales</taxon>
        <taxon>Calditrichaceae</taxon>
        <taxon>Caldithrix</taxon>
    </lineage>
</organism>
<protein>
    <submittedName>
        <fullName evidence="1">Uncharacterized protein</fullName>
    </submittedName>
</protein>
<reference evidence="1" key="1">
    <citation type="journal article" date="2020" name="mSystems">
        <title>Genome- and Community-Level Interaction Insights into Carbon Utilization and Element Cycling Functions of Hydrothermarchaeota in Hydrothermal Sediment.</title>
        <authorList>
            <person name="Zhou Z."/>
            <person name="Liu Y."/>
            <person name="Xu W."/>
            <person name="Pan J."/>
            <person name="Luo Z.H."/>
            <person name="Li M."/>
        </authorList>
    </citation>
    <scope>NUCLEOTIDE SEQUENCE [LARGE SCALE GENOMIC DNA]</scope>
    <source>
        <strain evidence="1">HyVt-527</strain>
    </source>
</reference>
<accession>A0A7V5PMM6</accession>
<sequence length="179" mass="20501">MLKNTLWLLVGVLVGAVSMYKLKPHSYESWQPVIEETRFDYLKDILDSAIPAADSLILQVGQSAAARTLRSNLAKLQRYYLPLTEVRQLIFDADRFYYLKEKERAAANLQQAIRLLEQAQSPDHPALNQALDKLILLIKKTLLDVQSGAPELNESFRQAGHRVNMMLYRGELILSDERF</sequence>
<evidence type="ECO:0000313" key="1">
    <source>
        <dbReference type="EMBL" id="HHJ51877.1"/>
    </source>
</evidence>
<name>A0A7V5PMM6_CALAY</name>
<dbReference type="Proteomes" id="UP000886124">
    <property type="component" value="Unassembled WGS sequence"/>
</dbReference>